<dbReference type="PANTHER" id="PTHR46399">
    <property type="entry name" value="B30.2/SPRY DOMAIN-CONTAINING PROTEIN"/>
    <property type="match status" value="1"/>
</dbReference>
<evidence type="ECO:0000259" key="1">
    <source>
        <dbReference type="Pfam" id="PF01365"/>
    </source>
</evidence>
<feature type="domain" description="RIH" evidence="1">
    <location>
        <begin position="43"/>
        <end position="283"/>
    </location>
</feature>
<dbReference type="GO" id="GO:0006941">
    <property type="term" value="P:striated muscle contraction"/>
    <property type="evidence" value="ECO:0007669"/>
    <property type="project" value="TreeGrafter"/>
</dbReference>
<dbReference type="AlphaFoldDB" id="A0A0M3J5J2"/>
<dbReference type="InterPro" id="IPR015925">
    <property type="entry name" value="Ryanodine_IP3_receptor"/>
</dbReference>
<dbReference type="InterPro" id="IPR035910">
    <property type="entry name" value="RyR/IP3R_RIH_dom_sf"/>
</dbReference>
<gene>
    <name evidence="2" type="ORF">ASIM_LOCUS2677</name>
</gene>
<dbReference type="GO" id="GO:0030018">
    <property type="term" value="C:Z disc"/>
    <property type="evidence" value="ECO:0007669"/>
    <property type="project" value="TreeGrafter"/>
</dbReference>
<dbReference type="GO" id="GO:0014808">
    <property type="term" value="P:release of sequestered calcium ion into cytosol by sarcoplasmic reticulum"/>
    <property type="evidence" value="ECO:0007669"/>
    <property type="project" value="TreeGrafter"/>
</dbReference>
<evidence type="ECO:0000313" key="4">
    <source>
        <dbReference type="WBParaSite" id="ASIM_0000282301-mRNA-1"/>
    </source>
</evidence>
<dbReference type="Proteomes" id="UP000267096">
    <property type="component" value="Unassembled WGS sequence"/>
</dbReference>
<dbReference type="SUPFAM" id="SSF100909">
    <property type="entry name" value="IP3 receptor type 1 binding core, domain 2"/>
    <property type="match status" value="1"/>
</dbReference>
<dbReference type="InterPro" id="IPR000699">
    <property type="entry name" value="RIH_dom"/>
</dbReference>
<dbReference type="GO" id="GO:0005790">
    <property type="term" value="C:smooth endoplasmic reticulum"/>
    <property type="evidence" value="ECO:0007669"/>
    <property type="project" value="TreeGrafter"/>
</dbReference>
<dbReference type="GO" id="GO:0005219">
    <property type="term" value="F:ryanodine-sensitive calcium-release channel activity"/>
    <property type="evidence" value="ECO:0007669"/>
    <property type="project" value="TreeGrafter"/>
</dbReference>
<sequence>MVRSRSRLSSSSCEIQLMKAMSKTYVLHERNVNDVQNFIEYLMQVRELLQVQFESTEEAVLKRGLWQLMNNRIFFQHPDLMRLLKVHEDVMTIMMNILTAQQGTTEHVEHLETAADALTAGELIKINVINCTFYVHDASEMVVACSRFLCYFCRTSRQNQKAMFEHLSFLLDNATMLLARPSLRGSVPLDVAYSSFMDNNELALALKEEELDKVAVYLSRCGLQPNSELIAKGYPDLGWDPVEGERYIDFLRFCVWINGESVEENANLVIRLLIRRPECLGVALKGEGQGLFSAFKVGFSFGSPILID</sequence>
<evidence type="ECO:0000313" key="3">
    <source>
        <dbReference type="Proteomes" id="UP000267096"/>
    </source>
</evidence>
<accession>A0A0M3J5J2</accession>
<name>A0A0M3J5J2_ANISI</name>
<reference evidence="4" key="1">
    <citation type="submission" date="2017-02" db="UniProtKB">
        <authorList>
            <consortium name="WormBaseParasite"/>
        </authorList>
    </citation>
    <scope>IDENTIFICATION</scope>
</reference>
<keyword evidence="3" id="KW-1185">Reference proteome</keyword>
<dbReference type="OrthoDB" id="5797394at2759"/>
<organism evidence="4">
    <name type="scientific">Anisakis simplex</name>
    <name type="common">Herring worm</name>
    <dbReference type="NCBI Taxonomy" id="6269"/>
    <lineage>
        <taxon>Eukaryota</taxon>
        <taxon>Metazoa</taxon>
        <taxon>Ecdysozoa</taxon>
        <taxon>Nematoda</taxon>
        <taxon>Chromadorea</taxon>
        <taxon>Rhabditida</taxon>
        <taxon>Spirurina</taxon>
        <taxon>Ascaridomorpha</taxon>
        <taxon>Ascaridoidea</taxon>
        <taxon>Anisakidae</taxon>
        <taxon>Anisakis</taxon>
        <taxon>Anisakis simplex complex</taxon>
    </lineage>
</organism>
<dbReference type="EMBL" id="UYRR01003698">
    <property type="protein sequence ID" value="VDK20394.1"/>
    <property type="molecule type" value="Genomic_DNA"/>
</dbReference>
<reference evidence="2 3" key="2">
    <citation type="submission" date="2018-11" db="EMBL/GenBank/DDBJ databases">
        <authorList>
            <consortium name="Pathogen Informatics"/>
        </authorList>
    </citation>
    <scope>NUCLEOTIDE SEQUENCE [LARGE SCALE GENOMIC DNA]</scope>
</reference>
<proteinExistence type="predicted"/>
<dbReference type="WBParaSite" id="ASIM_0000282301-mRNA-1">
    <property type="protein sequence ID" value="ASIM_0000282301-mRNA-1"/>
    <property type="gene ID" value="ASIM_0000282301"/>
</dbReference>
<dbReference type="Pfam" id="PF01365">
    <property type="entry name" value="RYDR_ITPR"/>
    <property type="match status" value="1"/>
</dbReference>
<dbReference type="GO" id="GO:0034704">
    <property type="term" value="C:calcium channel complex"/>
    <property type="evidence" value="ECO:0007669"/>
    <property type="project" value="TreeGrafter"/>
</dbReference>
<evidence type="ECO:0000313" key="2">
    <source>
        <dbReference type="EMBL" id="VDK20394.1"/>
    </source>
</evidence>
<protein>
    <submittedName>
        <fullName evidence="4">RYDR_ITPR domain-containing protein</fullName>
    </submittedName>
</protein>
<dbReference type="PANTHER" id="PTHR46399:SF8">
    <property type="entry name" value="B30.2_SPRY DOMAIN-CONTAINING PROTEIN"/>
    <property type="match status" value="1"/>
</dbReference>
<dbReference type="GO" id="GO:0042383">
    <property type="term" value="C:sarcolemma"/>
    <property type="evidence" value="ECO:0007669"/>
    <property type="project" value="TreeGrafter"/>
</dbReference>
<dbReference type="GO" id="GO:0033017">
    <property type="term" value="C:sarcoplasmic reticulum membrane"/>
    <property type="evidence" value="ECO:0007669"/>
    <property type="project" value="TreeGrafter"/>
</dbReference>